<name>A0A9P5VH87_9FUNG</name>
<dbReference type="Proteomes" id="UP000696485">
    <property type="component" value="Unassembled WGS sequence"/>
</dbReference>
<dbReference type="InterPro" id="IPR000192">
    <property type="entry name" value="Aminotrans_V_dom"/>
</dbReference>
<evidence type="ECO:0000256" key="1">
    <source>
        <dbReference type="ARBA" id="ARBA00022898"/>
    </source>
</evidence>
<dbReference type="AlphaFoldDB" id="A0A9P5VH87"/>
<accession>A0A9P5VH87</accession>
<dbReference type="InterPro" id="IPR015424">
    <property type="entry name" value="PyrdxlP-dep_Trfase"/>
</dbReference>
<comment type="caution">
    <text evidence="3">The sequence shown here is derived from an EMBL/GenBank/DDBJ whole genome shotgun (WGS) entry which is preliminary data.</text>
</comment>
<keyword evidence="4" id="KW-1185">Reference proteome</keyword>
<reference evidence="3" key="1">
    <citation type="journal article" date="2020" name="Fungal Divers.">
        <title>Resolving the Mortierellaceae phylogeny through synthesis of multi-gene phylogenetics and phylogenomics.</title>
        <authorList>
            <person name="Vandepol N."/>
            <person name="Liber J."/>
            <person name="Desiro A."/>
            <person name="Na H."/>
            <person name="Kennedy M."/>
            <person name="Barry K."/>
            <person name="Grigoriev I.V."/>
            <person name="Miller A.N."/>
            <person name="O'Donnell K."/>
            <person name="Stajich J.E."/>
            <person name="Bonito G."/>
        </authorList>
    </citation>
    <scope>NUCLEOTIDE SEQUENCE</scope>
    <source>
        <strain evidence="3">NVP1</strain>
    </source>
</reference>
<dbReference type="InterPro" id="IPR015421">
    <property type="entry name" value="PyrdxlP-dep_Trfase_major"/>
</dbReference>
<dbReference type="Gene3D" id="3.40.640.10">
    <property type="entry name" value="Type I PLP-dependent aspartate aminotransferase-like (Major domain)"/>
    <property type="match status" value="1"/>
</dbReference>
<proteinExistence type="predicted"/>
<gene>
    <name evidence="3" type="ORF">BG006_001465</name>
</gene>
<feature type="domain" description="Aminotransferase class V" evidence="2">
    <location>
        <begin position="47"/>
        <end position="318"/>
    </location>
</feature>
<keyword evidence="1" id="KW-0663">Pyridoxal phosphate</keyword>
<dbReference type="Pfam" id="PF00266">
    <property type="entry name" value="Aminotran_5"/>
    <property type="match status" value="1"/>
</dbReference>
<evidence type="ECO:0000259" key="2">
    <source>
        <dbReference type="Pfam" id="PF00266"/>
    </source>
</evidence>
<evidence type="ECO:0000313" key="4">
    <source>
        <dbReference type="Proteomes" id="UP000696485"/>
    </source>
</evidence>
<dbReference type="PANTHER" id="PTHR43092:SF2">
    <property type="entry name" value="HERCYNYLCYSTEINE SULFOXIDE LYASE"/>
    <property type="match status" value="1"/>
</dbReference>
<dbReference type="EMBL" id="JAAAUY010001290">
    <property type="protein sequence ID" value="KAF9323427.1"/>
    <property type="molecule type" value="Genomic_DNA"/>
</dbReference>
<protein>
    <recommendedName>
        <fullName evidence="2">Aminotransferase class V domain-containing protein</fullName>
    </recommendedName>
</protein>
<sequence>MTITTTGALPTPANPGPFGHKLRSQFLFPENYTQFNHGSFGLFPKVEMAKVRGQVAELLHVDADDLALVENTTVGVNTVLRSFKFAPGDRILRLSTGYVNVNKTVDFVCDHAQEVKLVEVPITFPLTDKEMVDAVEKAILHHQSLKDGSRIRMAVIDWISSVPSIVQPVKQLTELLKSYGILVYIDGAHTLGQIPVDLTDLDPDFYIGNCHKWLFSVRGSAALYVKKKHQHLIHPIAIPSDYKVNFASEFSYIGAQDFASLLSISSAIEFRKQFGEEAIIHYSHQLALEGGQLMAKILGTNVLTPDDHQVANMVNVRLPFKDLSNPKLTSSSYLMNLQMDKYGIFTPSFRHGDHFYMRLSAQIYLELSDFVRLGNIWKEIVDDINAESP</sequence>
<evidence type="ECO:0000313" key="3">
    <source>
        <dbReference type="EMBL" id="KAF9323427.1"/>
    </source>
</evidence>
<dbReference type="SUPFAM" id="SSF53383">
    <property type="entry name" value="PLP-dependent transferases"/>
    <property type="match status" value="1"/>
</dbReference>
<dbReference type="PANTHER" id="PTHR43092">
    <property type="entry name" value="L-CYSTEINE DESULFHYDRASE"/>
    <property type="match status" value="1"/>
</dbReference>
<organism evidence="3 4">
    <name type="scientific">Podila minutissima</name>
    <dbReference type="NCBI Taxonomy" id="64525"/>
    <lineage>
        <taxon>Eukaryota</taxon>
        <taxon>Fungi</taxon>
        <taxon>Fungi incertae sedis</taxon>
        <taxon>Mucoromycota</taxon>
        <taxon>Mortierellomycotina</taxon>
        <taxon>Mortierellomycetes</taxon>
        <taxon>Mortierellales</taxon>
        <taxon>Mortierellaceae</taxon>
        <taxon>Podila</taxon>
    </lineage>
</organism>